<comment type="caution">
    <text evidence="2">The sequence shown here is derived from an EMBL/GenBank/DDBJ whole genome shotgun (WGS) entry which is preliminary data.</text>
</comment>
<protein>
    <submittedName>
        <fullName evidence="2">Uncharacterized protein</fullName>
    </submittedName>
</protein>
<evidence type="ECO:0000313" key="2">
    <source>
        <dbReference type="EMBL" id="CAB1459480.1"/>
    </source>
</evidence>
<accession>A0A9N7ZCN5</accession>
<dbReference type="EMBL" id="CADEAL010004435">
    <property type="protein sequence ID" value="CAB1459480.1"/>
    <property type="molecule type" value="Genomic_DNA"/>
</dbReference>
<feature type="compositionally biased region" description="Basic and acidic residues" evidence="1">
    <location>
        <begin position="99"/>
        <end position="113"/>
    </location>
</feature>
<dbReference type="Proteomes" id="UP001153269">
    <property type="component" value="Unassembled WGS sequence"/>
</dbReference>
<feature type="region of interest" description="Disordered" evidence="1">
    <location>
        <begin position="1"/>
        <end position="24"/>
    </location>
</feature>
<dbReference type="AlphaFoldDB" id="A0A9N7ZCN5"/>
<reference evidence="2" key="1">
    <citation type="submission" date="2020-03" db="EMBL/GenBank/DDBJ databases">
        <authorList>
            <person name="Weist P."/>
        </authorList>
    </citation>
    <scope>NUCLEOTIDE SEQUENCE</scope>
</reference>
<feature type="region of interest" description="Disordered" evidence="1">
    <location>
        <begin position="92"/>
        <end position="135"/>
    </location>
</feature>
<feature type="compositionally biased region" description="Low complexity" evidence="1">
    <location>
        <begin position="184"/>
        <end position="197"/>
    </location>
</feature>
<proteinExistence type="predicted"/>
<name>A0A9N7ZCN5_PLEPL</name>
<evidence type="ECO:0000313" key="3">
    <source>
        <dbReference type="Proteomes" id="UP001153269"/>
    </source>
</evidence>
<keyword evidence="3" id="KW-1185">Reference proteome</keyword>
<sequence>MKLVEVTETLPGRPPSSWSPADHRRWEASCDEAAYRRQRAEVTASRGNGSGFLFVLDGEELGVARPLASNGRSRSAASSFCFHSSETFHIWMHGPTQSKDGRHVNSPRSEARAARWPPPPYSSSSNDNSATLPPVRRRWHVPPRQLQSKHNPPVELAEAHVGGECLPCARQSDWSPCRSRDSVEQSSSSSRRIPGTD</sequence>
<evidence type="ECO:0000256" key="1">
    <source>
        <dbReference type="SAM" id="MobiDB-lite"/>
    </source>
</evidence>
<gene>
    <name evidence="2" type="ORF">PLEPLA_LOCUS47317</name>
</gene>
<organism evidence="2 3">
    <name type="scientific">Pleuronectes platessa</name>
    <name type="common">European plaice</name>
    <dbReference type="NCBI Taxonomy" id="8262"/>
    <lineage>
        <taxon>Eukaryota</taxon>
        <taxon>Metazoa</taxon>
        <taxon>Chordata</taxon>
        <taxon>Craniata</taxon>
        <taxon>Vertebrata</taxon>
        <taxon>Euteleostomi</taxon>
        <taxon>Actinopterygii</taxon>
        <taxon>Neopterygii</taxon>
        <taxon>Teleostei</taxon>
        <taxon>Neoteleostei</taxon>
        <taxon>Acanthomorphata</taxon>
        <taxon>Carangaria</taxon>
        <taxon>Pleuronectiformes</taxon>
        <taxon>Pleuronectoidei</taxon>
        <taxon>Pleuronectidae</taxon>
        <taxon>Pleuronectes</taxon>
    </lineage>
</organism>
<feature type="region of interest" description="Disordered" evidence="1">
    <location>
        <begin position="169"/>
        <end position="197"/>
    </location>
</feature>